<dbReference type="CDD" id="cd04182">
    <property type="entry name" value="GT_2_like_f"/>
    <property type="match status" value="1"/>
</dbReference>
<evidence type="ECO:0000256" key="1">
    <source>
        <dbReference type="ARBA" id="ARBA00022842"/>
    </source>
</evidence>
<dbReference type="EMBL" id="ACYY01000003">
    <property type="protein sequence ID" value="EEW26413.1"/>
    <property type="molecule type" value="Genomic_DNA"/>
</dbReference>
<dbReference type="InterPro" id="IPR029044">
    <property type="entry name" value="Nucleotide-diphossugar_trans"/>
</dbReference>
<name>C8RY15_9RHOB</name>
<dbReference type="Gene3D" id="3.90.550.10">
    <property type="entry name" value="Spore Coat Polysaccharide Biosynthesis Protein SpsA, Chain A"/>
    <property type="match status" value="1"/>
</dbReference>
<protein>
    <recommendedName>
        <fullName evidence="2">MobA-like NTP transferase domain-containing protein</fullName>
    </recommendedName>
</protein>
<evidence type="ECO:0000259" key="2">
    <source>
        <dbReference type="Pfam" id="PF12804"/>
    </source>
</evidence>
<dbReference type="RefSeq" id="WP_008028077.1">
    <property type="nucleotide sequence ID" value="NZ_ACYY01000003.1"/>
</dbReference>
<evidence type="ECO:0000313" key="4">
    <source>
        <dbReference type="Proteomes" id="UP000010121"/>
    </source>
</evidence>
<keyword evidence="4" id="KW-1185">Reference proteome</keyword>
<dbReference type="STRING" id="371731.Rsw2DRAFT_0693"/>
<proteinExistence type="predicted"/>
<keyword evidence="1" id="KW-0460">Magnesium</keyword>
<dbReference type="GO" id="GO:0016779">
    <property type="term" value="F:nucleotidyltransferase activity"/>
    <property type="evidence" value="ECO:0007669"/>
    <property type="project" value="UniProtKB-ARBA"/>
</dbReference>
<sequence length="192" mass="19493">MPAILILAAGASARMRGRDKLLEQVAGVPQLGRIARAALETGCRVLVALPPEAGARVAVLAGLAVTLVTVADAATGMAASIRAGVSAAGDAAGLMILPADMPDLDAADLGALLGAFLAAPQLIHRGTSRDIPGHPVIFPRAFFPSLASLTGDSGARAVLATHPDRVQGVPLPGRHAIIDLDTPEDWAAWRAT</sequence>
<dbReference type="InterPro" id="IPR025877">
    <property type="entry name" value="MobA-like_NTP_Trfase"/>
</dbReference>
<dbReference type="Pfam" id="PF12804">
    <property type="entry name" value="NTP_transf_3"/>
    <property type="match status" value="1"/>
</dbReference>
<dbReference type="Proteomes" id="UP000010121">
    <property type="component" value="Unassembled WGS sequence"/>
</dbReference>
<dbReference type="SUPFAM" id="SSF53448">
    <property type="entry name" value="Nucleotide-diphospho-sugar transferases"/>
    <property type="match status" value="1"/>
</dbReference>
<gene>
    <name evidence="3" type="ORF">Rsw2DRAFT_0693</name>
</gene>
<comment type="caution">
    <text evidence="3">The sequence shown here is derived from an EMBL/GenBank/DDBJ whole genome shotgun (WGS) entry which is preliminary data.</text>
</comment>
<accession>C8RY15</accession>
<dbReference type="PANTHER" id="PTHR43777:SF1">
    <property type="entry name" value="MOLYBDENUM COFACTOR CYTIDYLYLTRANSFERASE"/>
    <property type="match status" value="1"/>
</dbReference>
<dbReference type="PANTHER" id="PTHR43777">
    <property type="entry name" value="MOLYBDENUM COFACTOR CYTIDYLYLTRANSFERASE"/>
    <property type="match status" value="1"/>
</dbReference>
<organism evidence="3 4">
    <name type="scientific">Rhodobacter ferrooxidans</name>
    <dbReference type="NCBI Taxonomy" id="371731"/>
    <lineage>
        <taxon>Bacteria</taxon>
        <taxon>Pseudomonadati</taxon>
        <taxon>Pseudomonadota</taxon>
        <taxon>Alphaproteobacteria</taxon>
        <taxon>Rhodobacterales</taxon>
        <taxon>Rhodobacter group</taxon>
        <taxon>Rhodobacter</taxon>
    </lineage>
</organism>
<feature type="domain" description="MobA-like NTP transferase" evidence="2">
    <location>
        <begin position="5"/>
        <end position="164"/>
    </location>
</feature>
<dbReference type="AlphaFoldDB" id="C8RY15"/>
<evidence type="ECO:0000313" key="3">
    <source>
        <dbReference type="EMBL" id="EEW26413.1"/>
    </source>
</evidence>
<reference evidence="3 4" key="1">
    <citation type="submission" date="2009-08" db="EMBL/GenBank/DDBJ databases">
        <title>The draft genome of Rhodobacter sp. SW2.</title>
        <authorList>
            <consortium name="US DOE Joint Genome Institute (JGI-PGF)"/>
            <person name="Lucas S."/>
            <person name="Copeland A."/>
            <person name="Lapidus A."/>
            <person name="Glavina del Rio T."/>
            <person name="Tice H."/>
            <person name="Bruce D."/>
            <person name="Goodwin L."/>
            <person name="Pitluck S."/>
            <person name="Larimer F."/>
            <person name="Land M.L."/>
            <person name="Hauser L."/>
            <person name="Emerson D."/>
        </authorList>
    </citation>
    <scope>NUCLEOTIDE SEQUENCE [LARGE SCALE GENOMIC DNA]</scope>
    <source>
        <strain evidence="3 4">SW2</strain>
    </source>
</reference>
<dbReference type="eggNOG" id="COG2068">
    <property type="taxonomic scope" value="Bacteria"/>
</dbReference>